<dbReference type="InterPro" id="IPR007863">
    <property type="entry name" value="Peptidase_M16_C"/>
</dbReference>
<evidence type="ECO:0000313" key="8">
    <source>
        <dbReference type="EMBL" id="ATR78501.1"/>
    </source>
</evidence>
<evidence type="ECO:0000256" key="3">
    <source>
        <dbReference type="RuleBase" id="RU004447"/>
    </source>
</evidence>
<dbReference type="SUPFAM" id="SSF63411">
    <property type="entry name" value="LuxS/MPP-like metallohydrolase"/>
    <property type="match status" value="2"/>
</dbReference>
<dbReference type="GO" id="GO:0046872">
    <property type="term" value="F:metal ion binding"/>
    <property type="evidence" value="ECO:0007669"/>
    <property type="project" value="InterPro"/>
</dbReference>
<evidence type="ECO:0000256" key="4">
    <source>
        <dbReference type="SAM" id="MobiDB-lite"/>
    </source>
</evidence>
<organism evidence="8 9">
    <name type="scientific">Faucicola osloensis</name>
    <name type="common">Moraxella osloensis</name>
    <dbReference type="NCBI Taxonomy" id="34062"/>
    <lineage>
        <taxon>Bacteria</taxon>
        <taxon>Pseudomonadati</taxon>
        <taxon>Pseudomonadota</taxon>
        <taxon>Gammaproteobacteria</taxon>
        <taxon>Moraxellales</taxon>
        <taxon>Moraxellaceae</taxon>
        <taxon>Faucicola</taxon>
    </lineage>
</organism>
<dbReference type="Pfam" id="PF05193">
    <property type="entry name" value="Peptidase_M16_C"/>
    <property type="match status" value="1"/>
</dbReference>
<feature type="domain" description="Peptidase M16 N-terminal" evidence="6">
    <location>
        <begin position="95"/>
        <end position="243"/>
    </location>
</feature>
<dbReference type="InterPro" id="IPR011765">
    <property type="entry name" value="Pept_M16_N"/>
</dbReference>
<dbReference type="Pfam" id="PF00675">
    <property type="entry name" value="Peptidase_M16"/>
    <property type="match status" value="1"/>
</dbReference>
<dbReference type="AlphaFoldDB" id="A0A2D2LTZ5"/>
<feature type="domain" description="Peptidase M16 C-terminal" evidence="7">
    <location>
        <begin position="250"/>
        <end position="431"/>
    </location>
</feature>
<gene>
    <name evidence="8" type="ORF">NP7_04070</name>
</gene>
<evidence type="ECO:0000313" key="9">
    <source>
        <dbReference type="Proteomes" id="UP000229340"/>
    </source>
</evidence>
<dbReference type="PANTHER" id="PTHR11851">
    <property type="entry name" value="METALLOPROTEASE"/>
    <property type="match status" value="1"/>
</dbReference>
<evidence type="ECO:0000256" key="2">
    <source>
        <dbReference type="ARBA" id="ARBA00007261"/>
    </source>
</evidence>
<dbReference type="Gene3D" id="3.30.830.10">
    <property type="entry name" value="Metalloenzyme, LuxS/M16 peptidase-like"/>
    <property type="match status" value="2"/>
</dbReference>
<sequence length="504" mass="55443">MLNRNPVSKPTFFNLTILAATLTYALSVSACSTVQTIAAKSMPTKTTPNLANTPINAHPTANAVTDTTQQTSSTTAFDSDKAATRHEYTLANGLKVIIKEDHRSPVVISQIWYRVGAADEPTHLGGISHLLEHMMFKGTKNVSSADFERLIAKFGGSNNAFTSYDYTAYYEIFPANRLALALELEADRMTHLQLKDSDFTAERQVVMEERRQRTDDNPNARAYEQFSKMAYPNSPKGESVIGPMAEIESIGLKDLTEWYKTWYVPNNATLVIVGDVNPTQAINEVKKYFADKKPQTLPTRPSVIQPGFRGYQEKTMQLPVQVPMVMMAFNVPTLTTAKDPKTAYSLSLLADVLDGGLSARLEKRLVREKQLLASVGSGYSAFSRGDGLFLIQATPRDGVTLAQAKQAIIAEIDALKTQPIAQSELTRAKTNTMTSLIYSQDSISGQAQMIGSLNSIGLDDRMVFNLPKTLDSITESDLHAAANKYLVNDNLTVLNVVKENKPTQ</sequence>
<dbReference type="InterPro" id="IPR001431">
    <property type="entry name" value="Pept_M16_Zn_BS"/>
</dbReference>
<dbReference type="InterPro" id="IPR050361">
    <property type="entry name" value="MPP/UQCRC_Complex"/>
</dbReference>
<dbReference type="Proteomes" id="UP000229340">
    <property type="component" value="Chromosome"/>
</dbReference>
<feature type="compositionally biased region" description="Polar residues" evidence="4">
    <location>
        <begin position="44"/>
        <end position="55"/>
    </location>
</feature>
<comment type="cofactor">
    <cofactor evidence="1">
        <name>Zn(2+)</name>
        <dbReference type="ChEBI" id="CHEBI:29105"/>
    </cofactor>
</comment>
<protein>
    <submittedName>
        <fullName evidence="8">Insulinase family protein</fullName>
    </submittedName>
</protein>
<dbReference type="GO" id="GO:0004222">
    <property type="term" value="F:metalloendopeptidase activity"/>
    <property type="evidence" value="ECO:0007669"/>
    <property type="project" value="InterPro"/>
</dbReference>
<reference evidence="9" key="1">
    <citation type="submission" date="2017-11" db="EMBL/GenBank/DDBJ databases">
        <title>Complete genome sequence of Moraxella osloensis NP7 isolated from human skin.</title>
        <authorList>
            <person name="Lee K."/>
            <person name="Lim J.Y."/>
            <person name="Hwang I."/>
        </authorList>
    </citation>
    <scope>NUCLEOTIDE SEQUENCE [LARGE SCALE GENOMIC DNA]</scope>
    <source>
        <strain evidence="9">NP7</strain>
    </source>
</reference>
<dbReference type="EMBL" id="CP024443">
    <property type="protein sequence ID" value="ATR78501.1"/>
    <property type="molecule type" value="Genomic_DNA"/>
</dbReference>
<dbReference type="PANTHER" id="PTHR11851:SF49">
    <property type="entry name" value="MITOCHONDRIAL-PROCESSING PEPTIDASE SUBUNIT ALPHA"/>
    <property type="match status" value="1"/>
</dbReference>
<dbReference type="PROSITE" id="PS51257">
    <property type="entry name" value="PROKAR_LIPOPROTEIN"/>
    <property type="match status" value="1"/>
</dbReference>
<feature type="compositionally biased region" description="Low complexity" evidence="4">
    <location>
        <begin position="65"/>
        <end position="75"/>
    </location>
</feature>
<evidence type="ECO:0000256" key="1">
    <source>
        <dbReference type="ARBA" id="ARBA00001947"/>
    </source>
</evidence>
<proteinExistence type="inferred from homology"/>
<accession>A0A2D2LTZ5</accession>
<evidence type="ECO:0000259" key="6">
    <source>
        <dbReference type="Pfam" id="PF00675"/>
    </source>
</evidence>
<feature type="region of interest" description="Disordered" evidence="4">
    <location>
        <begin position="44"/>
        <end position="78"/>
    </location>
</feature>
<dbReference type="PROSITE" id="PS00143">
    <property type="entry name" value="INSULINASE"/>
    <property type="match status" value="1"/>
</dbReference>
<dbReference type="RefSeq" id="WP_100269797.1">
    <property type="nucleotide sequence ID" value="NZ_CP024443.1"/>
</dbReference>
<feature type="chain" id="PRO_5013917947" evidence="5">
    <location>
        <begin position="31"/>
        <end position="504"/>
    </location>
</feature>
<evidence type="ECO:0000256" key="5">
    <source>
        <dbReference type="SAM" id="SignalP"/>
    </source>
</evidence>
<dbReference type="STRING" id="34062.AXE82_00140"/>
<feature type="signal peptide" evidence="5">
    <location>
        <begin position="1"/>
        <end position="30"/>
    </location>
</feature>
<dbReference type="GO" id="GO:0006508">
    <property type="term" value="P:proteolysis"/>
    <property type="evidence" value="ECO:0007669"/>
    <property type="project" value="InterPro"/>
</dbReference>
<keyword evidence="5" id="KW-0732">Signal</keyword>
<evidence type="ECO:0000259" key="7">
    <source>
        <dbReference type="Pfam" id="PF05193"/>
    </source>
</evidence>
<comment type="similarity">
    <text evidence="2 3">Belongs to the peptidase M16 family.</text>
</comment>
<dbReference type="InterPro" id="IPR011249">
    <property type="entry name" value="Metalloenz_LuxS/M16"/>
</dbReference>
<name>A0A2D2LTZ5_FAUOS</name>